<dbReference type="GeneID" id="13281811"/>
<dbReference type="AlphaFoldDB" id="E5A239"/>
<accession>E5A239</accession>
<reference evidence="2" key="1">
    <citation type="journal article" date="2011" name="Nat. Commun.">
        <title>Effector diversification within compartments of the Leptosphaeria maculans genome affected by Repeat-Induced Point mutations.</title>
        <authorList>
            <person name="Rouxel T."/>
            <person name="Grandaubert J."/>
            <person name="Hane J.K."/>
            <person name="Hoede C."/>
            <person name="van de Wouw A.P."/>
            <person name="Couloux A."/>
            <person name="Dominguez V."/>
            <person name="Anthouard V."/>
            <person name="Bally P."/>
            <person name="Bourras S."/>
            <person name="Cozijnsen A.J."/>
            <person name="Ciuffetti L.M."/>
            <person name="Degrave A."/>
            <person name="Dilmaghani A."/>
            <person name="Duret L."/>
            <person name="Fudal I."/>
            <person name="Goodwin S.B."/>
            <person name="Gout L."/>
            <person name="Glaser N."/>
            <person name="Linglin J."/>
            <person name="Kema G.H.J."/>
            <person name="Lapalu N."/>
            <person name="Lawrence C.B."/>
            <person name="May K."/>
            <person name="Meyer M."/>
            <person name="Ollivier B."/>
            <person name="Poulain J."/>
            <person name="Schoch C.L."/>
            <person name="Simon A."/>
            <person name="Spatafora J.W."/>
            <person name="Stachowiak A."/>
            <person name="Turgeon B.G."/>
            <person name="Tyler B.M."/>
            <person name="Vincent D."/>
            <person name="Weissenbach J."/>
            <person name="Amselem J."/>
            <person name="Quesneville H."/>
            <person name="Oliver R.P."/>
            <person name="Wincker P."/>
            <person name="Balesdent M.-H."/>
            <person name="Howlett B.J."/>
        </authorList>
    </citation>
    <scope>NUCLEOTIDE SEQUENCE [LARGE SCALE GENOMIC DNA]</scope>
    <source>
        <strain evidence="2">JN3 / isolate v23.1.3 / race Av1-4-5-6-7-8</strain>
    </source>
</reference>
<name>E5A239_LEPMJ</name>
<dbReference type="HOGENOM" id="CLU_2868091_0_0_1"/>
<keyword evidence="2" id="KW-1185">Reference proteome</keyword>
<organism evidence="2">
    <name type="scientific">Leptosphaeria maculans (strain JN3 / isolate v23.1.3 / race Av1-4-5-6-7-8)</name>
    <name type="common">Blackleg fungus</name>
    <name type="synonym">Phoma lingam</name>
    <dbReference type="NCBI Taxonomy" id="985895"/>
    <lineage>
        <taxon>Eukaryota</taxon>
        <taxon>Fungi</taxon>
        <taxon>Dikarya</taxon>
        <taxon>Ascomycota</taxon>
        <taxon>Pezizomycotina</taxon>
        <taxon>Dothideomycetes</taxon>
        <taxon>Pleosporomycetidae</taxon>
        <taxon>Pleosporales</taxon>
        <taxon>Pleosporineae</taxon>
        <taxon>Leptosphaeriaceae</taxon>
        <taxon>Plenodomus</taxon>
        <taxon>Plenodomus lingam/Leptosphaeria maculans species complex</taxon>
    </lineage>
</organism>
<sequence length="64" mass="7321">MVLILPVPLKPEDGEDVCRGPGLFQEQDWLARQAAYRMFRLQWATKVHCYLSMQQVTQAGLGTQ</sequence>
<dbReference type="EMBL" id="FP929132">
    <property type="protein sequence ID" value="CBX97756.1"/>
    <property type="molecule type" value="Genomic_DNA"/>
</dbReference>
<gene>
    <name evidence="1" type="ORF">LEMA_P091650.1</name>
</gene>
<dbReference type="InParanoid" id="E5A239"/>
<proteinExistence type="predicted"/>
<dbReference type="RefSeq" id="XP_003841235.1">
    <property type="nucleotide sequence ID" value="XM_003841187.1"/>
</dbReference>
<dbReference type="Proteomes" id="UP000002668">
    <property type="component" value="Genome"/>
</dbReference>
<protein>
    <submittedName>
        <fullName evidence="1">Predicted protein</fullName>
    </submittedName>
</protein>
<evidence type="ECO:0000313" key="1">
    <source>
        <dbReference type="EMBL" id="CBX97756.1"/>
    </source>
</evidence>
<dbReference type="VEuPathDB" id="FungiDB:LEMA_P091650.1"/>
<evidence type="ECO:0000313" key="2">
    <source>
        <dbReference type="Proteomes" id="UP000002668"/>
    </source>
</evidence>